<gene>
    <name evidence="2" type="ORF">PGTG_06216</name>
</gene>
<dbReference type="HOGENOM" id="CLU_3125681_0_0_1"/>
<dbReference type="GeneID" id="10539264"/>
<accession>E3K7B1</accession>
<evidence type="ECO:0000313" key="2">
    <source>
        <dbReference type="EMBL" id="EFP80260.2"/>
    </source>
</evidence>
<evidence type="ECO:0000313" key="3">
    <source>
        <dbReference type="Proteomes" id="UP000008783"/>
    </source>
</evidence>
<keyword evidence="3" id="KW-1185">Reference proteome</keyword>
<protein>
    <submittedName>
        <fullName evidence="2">Uncharacterized protein</fullName>
    </submittedName>
</protein>
<reference evidence="3" key="2">
    <citation type="journal article" date="2011" name="Proc. Natl. Acad. Sci. U.S.A.">
        <title>Obligate biotrophy features unraveled by the genomic analysis of rust fungi.</title>
        <authorList>
            <person name="Duplessis S."/>
            <person name="Cuomo C.A."/>
            <person name="Lin Y.-C."/>
            <person name="Aerts A."/>
            <person name="Tisserant E."/>
            <person name="Veneault-Fourrey C."/>
            <person name="Joly D.L."/>
            <person name="Hacquard S."/>
            <person name="Amselem J."/>
            <person name="Cantarel B.L."/>
            <person name="Chiu R."/>
            <person name="Coutinho P.M."/>
            <person name="Feau N."/>
            <person name="Field M."/>
            <person name="Frey P."/>
            <person name="Gelhaye E."/>
            <person name="Goldberg J."/>
            <person name="Grabherr M.G."/>
            <person name="Kodira C.D."/>
            <person name="Kohler A."/>
            <person name="Kuees U."/>
            <person name="Lindquist E.A."/>
            <person name="Lucas S.M."/>
            <person name="Mago R."/>
            <person name="Mauceli E."/>
            <person name="Morin E."/>
            <person name="Murat C."/>
            <person name="Pangilinan J.L."/>
            <person name="Park R."/>
            <person name="Pearson M."/>
            <person name="Quesneville H."/>
            <person name="Rouhier N."/>
            <person name="Sakthikumar S."/>
            <person name="Salamov A.A."/>
            <person name="Schmutz J."/>
            <person name="Selles B."/>
            <person name="Shapiro H."/>
            <person name="Tanguay P."/>
            <person name="Tuskan G.A."/>
            <person name="Henrissat B."/>
            <person name="Van de Peer Y."/>
            <person name="Rouze P."/>
            <person name="Ellis J.G."/>
            <person name="Dodds P.N."/>
            <person name="Schein J.E."/>
            <person name="Zhong S."/>
            <person name="Hamelin R.C."/>
            <person name="Grigoriev I.V."/>
            <person name="Szabo L.J."/>
            <person name="Martin F."/>
        </authorList>
    </citation>
    <scope>NUCLEOTIDE SEQUENCE [LARGE SCALE GENOMIC DNA]</scope>
    <source>
        <strain evidence="3">CRL 75-36-700-3 / race SCCL</strain>
    </source>
</reference>
<feature type="region of interest" description="Disordered" evidence="1">
    <location>
        <begin position="30"/>
        <end position="50"/>
    </location>
</feature>
<dbReference type="RefSeq" id="XP_003324679.2">
    <property type="nucleotide sequence ID" value="XM_003324631.2"/>
</dbReference>
<feature type="compositionally biased region" description="Polar residues" evidence="1">
    <location>
        <begin position="41"/>
        <end position="50"/>
    </location>
</feature>
<reference key="1">
    <citation type="submission" date="2007-01" db="EMBL/GenBank/DDBJ databases">
        <title>The Genome Sequence of Puccinia graminis f. sp. tritici Strain CRL 75-36-700-3.</title>
        <authorList>
            <consortium name="The Broad Institute Genome Sequencing Platform"/>
            <person name="Birren B."/>
            <person name="Lander E."/>
            <person name="Galagan J."/>
            <person name="Nusbaum C."/>
            <person name="Devon K."/>
            <person name="Cuomo C."/>
            <person name="Jaffe D."/>
            <person name="Butler J."/>
            <person name="Alvarez P."/>
            <person name="Gnerre S."/>
            <person name="Grabherr M."/>
            <person name="Mauceli E."/>
            <person name="Brockman W."/>
            <person name="Young S."/>
            <person name="LaButti K."/>
            <person name="Sykes S."/>
            <person name="DeCaprio D."/>
            <person name="Crawford M."/>
            <person name="Koehrsen M."/>
            <person name="Engels R."/>
            <person name="Montgomery P."/>
            <person name="Pearson M."/>
            <person name="Howarth C."/>
            <person name="Larson L."/>
            <person name="White J."/>
            <person name="Zeng Q."/>
            <person name="Kodira C."/>
            <person name="Yandava C."/>
            <person name="Alvarado L."/>
            <person name="O'Leary S."/>
            <person name="Szabo L."/>
            <person name="Dean R."/>
            <person name="Schein J."/>
        </authorList>
    </citation>
    <scope>NUCLEOTIDE SEQUENCE</scope>
    <source>
        <strain>CRL 75-36-700-3</strain>
    </source>
</reference>
<proteinExistence type="predicted"/>
<evidence type="ECO:0000256" key="1">
    <source>
        <dbReference type="SAM" id="MobiDB-lite"/>
    </source>
</evidence>
<name>E3K7B1_PUCGT</name>
<dbReference type="EMBL" id="DS178275">
    <property type="protein sequence ID" value="EFP80260.2"/>
    <property type="molecule type" value="Genomic_DNA"/>
</dbReference>
<dbReference type="InParanoid" id="E3K7B1"/>
<dbReference type="Proteomes" id="UP000008783">
    <property type="component" value="Unassembled WGS sequence"/>
</dbReference>
<dbReference type="KEGG" id="pgr:PGTG_06216"/>
<dbReference type="AlphaFoldDB" id="E3K7B1"/>
<organism evidence="2 3">
    <name type="scientific">Puccinia graminis f. sp. tritici (strain CRL 75-36-700-3 / race SCCL)</name>
    <name type="common">Black stem rust fungus</name>
    <dbReference type="NCBI Taxonomy" id="418459"/>
    <lineage>
        <taxon>Eukaryota</taxon>
        <taxon>Fungi</taxon>
        <taxon>Dikarya</taxon>
        <taxon>Basidiomycota</taxon>
        <taxon>Pucciniomycotina</taxon>
        <taxon>Pucciniomycetes</taxon>
        <taxon>Pucciniales</taxon>
        <taxon>Pucciniaceae</taxon>
        <taxon>Puccinia</taxon>
    </lineage>
</organism>
<dbReference type="VEuPathDB" id="FungiDB:PGTG_06216"/>
<sequence length="50" mass="5374">MANYCQDTDPGTDAADALLAQISNHIEEQEVASAQPIQALDTVQPSLMEE</sequence>